<reference evidence="2 3" key="1">
    <citation type="journal article" date="2015" name="Genome Announc.">
        <title>Expanding the biotechnology potential of lactobacilli through comparative genomics of 213 strains and associated genera.</title>
        <authorList>
            <person name="Sun Z."/>
            <person name="Harris H.M."/>
            <person name="McCann A."/>
            <person name="Guo C."/>
            <person name="Argimon S."/>
            <person name="Zhang W."/>
            <person name="Yang X."/>
            <person name="Jeffery I.B."/>
            <person name="Cooney J.C."/>
            <person name="Kagawa T.F."/>
            <person name="Liu W."/>
            <person name="Song Y."/>
            <person name="Salvetti E."/>
            <person name="Wrobel A."/>
            <person name="Rasinkangas P."/>
            <person name="Parkhill J."/>
            <person name="Rea M.C."/>
            <person name="O'Sullivan O."/>
            <person name="Ritari J."/>
            <person name="Douillard F.P."/>
            <person name="Paul Ross R."/>
            <person name="Yang R."/>
            <person name="Briner A.E."/>
            <person name="Felis G.E."/>
            <person name="de Vos W.M."/>
            <person name="Barrangou R."/>
            <person name="Klaenhammer T.R."/>
            <person name="Caufield P.W."/>
            <person name="Cui Y."/>
            <person name="Zhang H."/>
            <person name="O'Toole P.W."/>
        </authorList>
    </citation>
    <scope>NUCLEOTIDE SEQUENCE [LARGE SCALE GENOMIC DNA]</scope>
    <source>
        <strain evidence="2 3">DSM 18527</strain>
    </source>
</reference>
<keyword evidence="1" id="KW-0732">Signal</keyword>
<protein>
    <recommendedName>
        <fullName evidence="4">Surface layer protein A domain-containing protein</fullName>
    </recommendedName>
</protein>
<name>X0PNS9_9LACO</name>
<dbReference type="EMBL" id="AZGA01000017">
    <property type="protein sequence ID" value="KRM35047.1"/>
    <property type="molecule type" value="Genomic_DNA"/>
</dbReference>
<dbReference type="RefSeq" id="WP_035451840.1">
    <property type="nucleotide sequence ID" value="NZ_AZGA01000017.1"/>
</dbReference>
<evidence type="ECO:0000256" key="1">
    <source>
        <dbReference type="SAM" id="SignalP"/>
    </source>
</evidence>
<accession>X0PNS9</accession>
<feature type="signal peptide" evidence="1">
    <location>
        <begin position="1"/>
        <end position="28"/>
    </location>
</feature>
<dbReference type="OrthoDB" id="2333434at2"/>
<proteinExistence type="predicted"/>
<evidence type="ECO:0008006" key="4">
    <source>
        <dbReference type="Google" id="ProtNLM"/>
    </source>
</evidence>
<dbReference type="PATRIC" id="fig|1423734.3.peg.1853"/>
<organism evidence="2 3">
    <name type="scientific">Agrilactobacillus composti DSM 18527 = JCM 14202</name>
    <dbReference type="NCBI Taxonomy" id="1423734"/>
    <lineage>
        <taxon>Bacteria</taxon>
        <taxon>Bacillati</taxon>
        <taxon>Bacillota</taxon>
        <taxon>Bacilli</taxon>
        <taxon>Lactobacillales</taxon>
        <taxon>Lactobacillaceae</taxon>
        <taxon>Agrilactobacillus</taxon>
    </lineage>
</organism>
<dbReference type="AlphaFoldDB" id="X0PNS9"/>
<keyword evidence="3" id="KW-1185">Reference proteome</keyword>
<feature type="chain" id="PRO_5009981007" description="Surface layer protein A domain-containing protein" evidence="1">
    <location>
        <begin position="29"/>
        <end position="227"/>
    </location>
</feature>
<gene>
    <name evidence="2" type="ORF">FC83_GL001832</name>
</gene>
<dbReference type="Proteomes" id="UP000051236">
    <property type="component" value="Unassembled WGS sequence"/>
</dbReference>
<comment type="caution">
    <text evidence="2">The sequence shown here is derived from an EMBL/GenBank/DDBJ whole genome shotgun (WGS) entry which is preliminary data.</text>
</comment>
<evidence type="ECO:0000313" key="3">
    <source>
        <dbReference type="Proteomes" id="UP000051236"/>
    </source>
</evidence>
<evidence type="ECO:0000313" key="2">
    <source>
        <dbReference type="EMBL" id="KRM35047.1"/>
    </source>
</evidence>
<sequence>MRKKILGFILLVASALLLTVIPAKSVSAADDEVAFPIRDSSFLTLNDNDYQQLLAGKLSYFNSDVTSSYVPGLSVWKLSNLFLGSWSRGGEADPWYRWAQEIYEVGPNLLLTNKQALRIPVDKVTNVGVGSYLGTDAIKDGQFEISWVSNFICTVKNNGPVTLWQSPDYLTPVQTVASGDKFTVNQVYFSYKSGLWFDIGANQWIPAFYLENNLIDRNNLYGNAPEY</sequence>